<name>X1S6F4_9ZZZZ</name>
<dbReference type="AlphaFoldDB" id="X1S6F4"/>
<protein>
    <submittedName>
        <fullName evidence="1">Uncharacterized protein</fullName>
    </submittedName>
</protein>
<evidence type="ECO:0000313" key="1">
    <source>
        <dbReference type="EMBL" id="GAI74706.1"/>
    </source>
</evidence>
<accession>X1S6F4</accession>
<proteinExistence type="predicted"/>
<dbReference type="EMBL" id="BARW01007666">
    <property type="protein sequence ID" value="GAI74706.1"/>
    <property type="molecule type" value="Genomic_DNA"/>
</dbReference>
<sequence>MYKRFKNLKDLFTIACKKCSSEDVDLTADTCPECGITIKAECNKCGQCYDYHKFEKIEVN</sequence>
<gene>
    <name evidence="1" type="ORF">S12H4_15895</name>
</gene>
<reference evidence="1" key="1">
    <citation type="journal article" date="2014" name="Front. Microbiol.">
        <title>High frequency of phylogenetically diverse reductive dehalogenase-homologous genes in deep subseafloor sedimentary metagenomes.</title>
        <authorList>
            <person name="Kawai M."/>
            <person name="Futagami T."/>
            <person name="Toyoda A."/>
            <person name="Takaki Y."/>
            <person name="Nishi S."/>
            <person name="Hori S."/>
            <person name="Arai W."/>
            <person name="Tsubouchi T."/>
            <person name="Morono Y."/>
            <person name="Uchiyama I."/>
            <person name="Ito T."/>
            <person name="Fujiyama A."/>
            <person name="Inagaki F."/>
            <person name="Takami H."/>
        </authorList>
    </citation>
    <scope>NUCLEOTIDE SEQUENCE</scope>
    <source>
        <strain evidence="1">Expedition CK06-06</strain>
    </source>
</reference>
<comment type="caution">
    <text evidence="1">The sequence shown here is derived from an EMBL/GenBank/DDBJ whole genome shotgun (WGS) entry which is preliminary data.</text>
</comment>
<organism evidence="1">
    <name type="scientific">marine sediment metagenome</name>
    <dbReference type="NCBI Taxonomy" id="412755"/>
    <lineage>
        <taxon>unclassified sequences</taxon>
        <taxon>metagenomes</taxon>
        <taxon>ecological metagenomes</taxon>
    </lineage>
</organism>